<organism evidence="4">
    <name type="scientific">Brassica oleracea</name>
    <name type="common">Wild cabbage</name>
    <dbReference type="NCBI Taxonomy" id="3712"/>
    <lineage>
        <taxon>Eukaryota</taxon>
        <taxon>Viridiplantae</taxon>
        <taxon>Streptophyta</taxon>
        <taxon>Embryophyta</taxon>
        <taxon>Tracheophyta</taxon>
        <taxon>Spermatophyta</taxon>
        <taxon>Magnoliopsida</taxon>
        <taxon>eudicotyledons</taxon>
        <taxon>Gunneridae</taxon>
        <taxon>Pentapetalae</taxon>
        <taxon>rosids</taxon>
        <taxon>malvids</taxon>
        <taxon>Brassicales</taxon>
        <taxon>Brassicaceae</taxon>
        <taxon>Brassiceae</taxon>
        <taxon>Brassica</taxon>
    </lineage>
</organism>
<feature type="compositionally biased region" description="Basic and acidic residues" evidence="1">
    <location>
        <begin position="295"/>
        <end position="309"/>
    </location>
</feature>
<feature type="domain" description="DUF4283" evidence="2">
    <location>
        <begin position="41"/>
        <end position="120"/>
    </location>
</feature>
<feature type="compositionally biased region" description="Basic and acidic residues" evidence="1">
    <location>
        <begin position="244"/>
        <end position="255"/>
    </location>
</feature>
<accession>A0A3P6BGW9</accession>
<feature type="compositionally biased region" description="Polar residues" evidence="1">
    <location>
        <begin position="262"/>
        <end position="273"/>
    </location>
</feature>
<feature type="domain" description="Zinc knuckle CX2CX4HX4C" evidence="3">
    <location>
        <begin position="177"/>
        <end position="219"/>
    </location>
</feature>
<dbReference type="PANTHER" id="PTHR31286:SF163">
    <property type="entry name" value="ZINC KNUCKLE CX2CX4HX4C DOMAIN-CONTAINING PROTEIN"/>
    <property type="match status" value="1"/>
</dbReference>
<dbReference type="PANTHER" id="PTHR31286">
    <property type="entry name" value="GLYCINE-RICH CELL WALL STRUCTURAL PROTEIN 1.8-LIKE"/>
    <property type="match status" value="1"/>
</dbReference>
<dbReference type="Pfam" id="PF14392">
    <property type="entry name" value="zf-CCHC_4"/>
    <property type="match status" value="1"/>
</dbReference>
<evidence type="ECO:0000259" key="3">
    <source>
        <dbReference type="Pfam" id="PF14392"/>
    </source>
</evidence>
<dbReference type="InterPro" id="IPR040256">
    <property type="entry name" value="At4g02000-like"/>
</dbReference>
<feature type="compositionally biased region" description="Basic and acidic residues" evidence="1">
    <location>
        <begin position="380"/>
        <end position="390"/>
    </location>
</feature>
<sequence>MSRRYSRSDKEKWSAAAPPPPPHTRRAPIRIPDSDPAALIAENKLTIIGRVTNPRFQRPRAVIDFLPQVWNLEGHVEGRELGLDKFQFRFDSEHELQTVLDKGPYHYKRWMLILQRWEPVVSENFPSQISFWVKIHGIPLHYWNEKAVETISDALGHVSSRNAKEAKFRVEVNGLLPLEMKMEILLPSEEVTEVEFQYLKIEKHCFTCFSLLHEEEDCPSRPRGARAPKDRPLGITQAIALQRIEADKKRHDDKRGYRRPAPQQSGPNIPSLTNREEHRHYSDNRDSHLLPSDPASHRDYHRHYSENRGSRSLHVNPASHHSNRPSGGSFEPRSQHDETVRTPAASATRGSIRRGSRGSIADGQIIYPVNQNNSGGQSNSRERIPTRDRLSGQSQEYRVPAMERLSGGDTSMVPVIELQDNGGEVAVEPALQPSHLASGSRVPASLRLGSPSVSGNRNKAKVTAAATLSKHAGKRKVSKTTSNKRVARSPMQVQAARDRIRVIPLR</sequence>
<dbReference type="InterPro" id="IPR025836">
    <property type="entry name" value="Zn_knuckle_CX2CX4HX4C"/>
</dbReference>
<feature type="compositionally biased region" description="Basic and acidic residues" evidence="1">
    <location>
        <begin position="274"/>
        <end position="288"/>
    </location>
</feature>
<feature type="compositionally biased region" description="Low complexity" evidence="1">
    <location>
        <begin position="370"/>
        <end position="379"/>
    </location>
</feature>
<dbReference type="Pfam" id="PF14111">
    <property type="entry name" value="DUF4283"/>
    <property type="match status" value="1"/>
</dbReference>
<dbReference type="AlphaFoldDB" id="A0A3P6BGW9"/>
<dbReference type="InterPro" id="IPR025558">
    <property type="entry name" value="DUF4283"/>
</dbReference>
<feature type="region of interest" description="Disordered" evidence="1">
    <location>
        <begin position="1"/>
        <end position="31"/>
    </location>
</feature>
<dbReference type="EMBL" id="LR031872">
    <property type="protein sequence ID" value="VDD01556.1"/>
    <property type="molecule type" value="Genomic_DNA"/>
</dbReference>
<evidence type="ECO:0000259" key="2">
    <source>
        <dbReference type="Pfam" id="PF14111"/>
    </source>
</evidence>
<evidence type="ECO:0000256" key="1">
    <source>
        <dbReference type="SAM" id="MobiDB-lite"/>
    </source>
</evidence>
<gene>
    <name evidence="4" type="ORF">BOLC3T21595H</name>
</gene>
<feature type="compositionally biased region" description="Basic and acidic residues" evidence="1">
    <location>
        <begin position="1"/>
        <end position="13"/>
    </location>
</feature>
<protein>
    <submittedName>
        <fullName evidence="4">Uncharacterized protein</fullName>
    </submittedName>
</protein>
<proteinExistence type="predicted"/>
<evidence type="ECO:0000313" key="4">
    <source>
        <dbReference type="EMBL" id="VDD01556.1"/>
    </source>
</evidence>
<reference evidence="4" key="1">
    <citation type="submission" date="2018-11" db="EMBL/GenBank/DDBJ databases">
        <authorList>
            <consortium name="Genoscope - CEA"/>
            <person name="William W."/>
        </authorList>
    </citation>
    <scope>NUCLEOTIDE SEQUENCE</scope>
</reference>
<name>A0A3P6BGW9_BRAOL</name>
<feature type="region of interest" description="Disordered" evidence="1">
    <location>
        <begin position="244"/>
        <end position="394"/>
    </location>
</feature>